<dbReference type="Proteomes" id="UP000077248">
    <property type="component" value="Unassembled WGS sequence"/>
</dbReference>
<keyword evidence="2" id="KW-1185">Reference proteome</keyword>
<accession>A0A177D298</accession>
<dbReference type="RefSeq" id="XP_018378711.1">
    <property type="nucleotide sequence ID" value="XM_018532711.1"/>
</dbReference>
<evidence type="ECO:0000313" key="1">
    <source>
        <dbReference type="EMBL" id="OAG13290.1"/>
    </source>
</evidence>
<dbReference type="EMBL" id="KV441515">
    <property type="protein sequence ID" value="OAG13290.1"/>
    <property type="molecule type" value="Genomic_DNA"/>
</dbReference>
<protein>
    <submittedName>
        <fullName evidence="1">Uncharacterized protein</fullName>
    </submittedName>
</protein>
<organism evidence="1 2">
    <name type="scientific">Alternaria alternata</name>
    <name type="common">Alternaria rot fungus</name>
    <name type="synonym">Torula alternata</name>
    <dbReference type="NCBI Taxonomy" id="5599"/>
    <lineage>
        <taxon>Eukaryota</taxon>
        <taxon>Fungi</taxon>
        <taxon>Dikarya</taxon>
        <taxon>Ascomycota</taxon>
        <taxon>Pezizomycotina</taxon>
        <taxon>Dothideomycetes</taxon>
        <taxon>Pleosporomycetidae</taxon>
        <taxon>Pleosporales</taxon>
        <taxon>Pleosporineae</taxon>
        <taxon>Pleosporaceae</taxon>
        <taxon>Alternaria</taxon>
        <taxon>Alternaria sect. Alternaria</taxon>
        <taxon>Alternaria alternata complex</taxon>
    </lineage>
</organism>
<gene>
    <name evidence="1" type="ORF">CC77DRAFT_674322</name>
</gene>
<name>A0A177D298_ALTAL</name>
<dbReference type="VEuPathDB" id="FungiDB:CC77DRAFT_674322"/>
<reference evidence="1 2" key="1">
    <citation type="submission" date="2016-05" db="EMBL/GenBank/DDBJ databases">
        <title>Comparative analysis of secretome profiles of manganese(II)-oxidizing ascomycete fungi.</title>
        <authorList>
            <consortium name="DOE Joint Genome Institute"/>
            <person name="Zeiner C.A."/>
            <person name="Purvine S.O."/>
            <person name="Zink E.M."/>
            <person name="Wu S."/>
            <person name="Pasa-Tolic L."/>
            <person name="Chaput D.L."/>
            <person name="Haridas S."/>
            <person name="Grigoriev I.V."/>
            <person name="Santelli C.M."/>
            <person name="Hansel C.M."/>
        </authorList>
    </citation>
    <scope>NUCLEOTIDE SEQUENCE [LARGE SCALE GENOMIC DNA]</scope>
    <source>
        <strain evidence="1 2">SRC1lrK2f</strain>
    </source>
</reference>
<dbReference type="GeneID" id="29118305"/>
<dbReference type="AlphaFoldDB" id="A0A177D298"/>
<sequence>MQQRSIATPHEAYMRPNIDVPTDDVDHVVLRALPVSQLRPTAASPSPCGATLDGLSMGRSDLDRSSSNAWAALDLLSPIQDRQGPRGFVLSVPDAVTVRLISWTLKELWNNESASAIPTKSRNTSRSLRSAQWPVVMDTTCLSSCLWSLSGIPASSPCLTATCSS</sequence>
<dbReference type="KEGG" id="aalt:CC77DRAFT_674322"/>
<evidence type="ECO:0000313" key="2">
    <source>
        <dbReference type="Proteomes" id="UP000077248"/>
    </source>
</evidence>
<proteinExistence type="predicted"/>